<feature type="transmembrane region" description="Helical" evidence="1">
    <location>
        <begin position="186"/>
        <end position="209"/>
    </location>
</feature>
<gene>
    <name evidence="4" type="ORF">CHI95_02565</name>
    <name evidence="3" type="ORF">GHA_00208</name>
</gene>
<evidence type="ECO:0000259" key="2">
    <source>
        <dbReference type="Pfam" id="PF23167"/>
    </source>
</evidence>
<sequence>MGQQLERDAIRGYSYFIIVILAVIQGIVITATTDYSIRLESQLSATTLYLPILLAIFVPSAISYLITNAKSAIFYLNIAVIIGLIFWLNYWHAQDFLNSSDTDPFFAFITLTVLLFFILPWMQSWQTTRTWKIDYGCLMGLYIKNTFLGILASIIGGLLTLIVKIASFLFGIVNLTFLSEALDNDVIYWVSFALGFNVSLAFLRTALNVQLSNFVSFIARFFLPLLNIVAVIFLGGFVVSYFSGLTSAGLGSAVMLWFLILNLIFINFVYGDGTTQYQFRAGLNGFVLISIMLLNAFSVLSLYGILVRVNQYSWSVERLYAFTIALFLFVLVFAYSIAIIYKKSAWMSYLGPINKAGILSLIAIILVINSPIADFKRITLNSILAGVENGKIKVNSSLAYDLKQLGEKGQQAFEKLNNNPEYQKLFQTSPYEEEQRRSLKSVLIQAQNSPAIPESWFDLGENLSSAWYCTSQYDPYPCVGFMADVNQNNQDDVVMCYSYPSSSSIDCNIWQQTEQTWELMDTQTRSFNTMKEKDQAWDNLLKGNYELKPKEWLMIDPTF</sequence>
<keyword evidence="1" id="KW-0472">Membrane</keyword>
<dbReference type="RefSeq" id="WP_094960672.1">
    <property type="nucleotide sequence ID" value="NZ_ABDWLN020000028.1"/>
</dbReference>
<reference evidence="3" key="2">
    <citation type="submission" date="2020-05" db="EMBL/GenBank/DDBJ databases">
        <authorList>
            <person name="Delgado-Blas J."/>
        </authorList>
    </citation>
    <scope>NUCLEOTIDE SEQUENCE</scope>
    <source>
        <strain evidence="3">BB1453</strain>
    </source>
</reference>
<dbReference type="GeneID" id="92275683"/>
<feature type="transmembrane region" description="Helical" evidence="1">
    <location>
        <begin position="12"/>
        <end position="31"/>
    </location>
</feature>
<reference evidence="4 5" key="1">
    <citation type="submission" date="2017-07" db="EMBL/GenBank/DDBJ databases">
        <title>blaIMP-27 on transferable plasmids in Proteus mirabilis and Providencia rettgeri.</title>
        <authorList>
            <person name="Potter R."/>
        </authorList>
    </citation>
    <scope>NUCLEOTIDE SEQUENCE [LARGE SCALE GENOMIC DNA]</scope>
    <source>
        <strain evidence="4 5">PR1</strain>
    </source>
</reference>
<dbReference type="EMBL" id="NOWC01000002">
    <property type="protein sequence ID" value="OZS76076.1"/>
    <property type="molecule type" value="Genomic_DNA"/>
</dbReference>
<protein>
    <submittedName>
        <fullName evidence="4">Cation diffusion facilitator family transporter</fullName>
    </submittedName>
</protein>
<feature type="transmembrane region" description="Helical" evidence="1">
    <location>
        <begin position="43"/>
        <end position="66"/>
    </location>
</feature>
<evidence type="ECO:0000313" key="3">
    <source>
        <dbReference type="EMBL" id="CAB5661060.1"/>
    </source>
</evidence>
<feature type="transmembrane region" description="Helical" evidence="1">
    <location>
        <begin position="221"/>
        <end position="242"/>
    </location>
</feature>
<feature type="transmembrane region" description="Helical" evidence="1">
    <location>
        <begin position="105"/>
        <end position="125"/>
    </location>
</feature>
<feature type="transmembrane region" description="Helical" evidence="1">
    <location>
        <begin position="146"/>
        <end position="174"/>
    </location>
</feature>
<feature type="transmembrane region" description="Helical" evidence="1">
    <location>
        <begin position="353"/>
        <end position="372"/>
    </location>
</feature>
<dbReference type="Proteomes" id="UP000834611">
    <property type="component" value="Unassembled WGS sequence"/>
</dbReference>
<dbReference type="AlphaFoldDB" id="A0A264VXK9"/>
<feature type="transmembrane region" description="Helical" evidence="1">
    <location>
        <begin position="73"/>
        <end position="93"/>
    </location>
</feature>
<dbReference type="Proteomes" id="UP000216001">
    <property type="component" value="Unassembled WGS sequence"/>
</dbReference>
<keyword evidence="1" id="KW-0812">Transmembrane</keyword>
<dbReference type="Pfam" id="PF23167">
    <property type="entry name" value="DUF7057"/>
    <property type="match status" value="1"/>
</dbReference>
<name>A0A264VXK9_PRORE</name>
<keyword evidence="1" id="KW-1133">Transmembrane helix</keyword>
<evidence type="ECO:0000313" key="5">
    <source>
        <dbReference type="Proteomes" id="UP000216001"/>
    </source>
</evidence>
<dbReference type="InterPro" id="IPR055485">
    <property type="entry name" value="DUF7057"/>
</dbReference>
<feature type="transmembrane region" description="Helical" evidence="1">
    <location>
        <begin position="282"/>
        <end position="307"/>
    </location>
</feature>
<feature type="domain" description="DUF7057" evidence="2">
    <location>
        <begin position="438"/>
        <end position="557"/>
    </location>
</feature>
<accession>A0A264VXK9</accession>
<feature type="transmembrane region" description="Helical" evidence="1">
    <location>
        <begin position="248"/>
        <end position="270"/>
    </location>
</feature>
<evidence type="ECO:0000256" key="1">
    <source>
        <dbReference type="SAM" id="Phobius"/>
    </source>
</evidence>
<organism evidence="4 5">
    <name type="scientific">Providencia rettgeri</name>
    <dbReference type="NCBI Taxonomy" id="587"/>
    <lineage>
        <taxon>Bacteria</taxon>
        <taxon>Pseudomonadati</taxon>
        <taxon>Pseudomonadota</taxon>
        <taxon>Gammaproteobacteria</taxon>
        <taxon>Enterobacterales</taxon>
        <taxon>Morganellaceae</taxon>
        <taxon>Providencia</taxon>
    </lineage>
</organism>
<evidence type="ECO:0000313" key="4">
    <source>
        <dbReference type="EMBL" id="OZS76076.1"/>
    </source>
</evidence>
<feature type="transmembrane region" description="Helical" evidence="1">
    <location>
        <begin position="319"/>
        <end position="341"/>
    </location>
</feature>
<proteinExistence type="predicted"/>
<dbReference type="EMBL" id="CAHPSF010000001">
    <property type="protein sequence ID" value="CAB5661060.1"/>
    <property type="molecule type" value="Genomic_DNA"/>
</dbReference>
<comment type="caution">
    <text evidence="4">The sequence shown here is derived from an EMBL/GenBank/DDBJ whole genome shotgun (WGS) entry which is preliminary data.</text>
</comment>